<evidence type="ECO:0000256" key="4">
    <source>
        <dbReference type="SAM" id="SignalP"/>
    </source>
</evidence>
<dbReference type="Proteomes" id="UP000505077">
    <property type="component" value="Unassembled WGS sequence"/>
</dbReference>
<evidence type="ECO:0000256" key="1">
    <source>
        <dbReference type="ARBA" id="ARBA00011028"/>
    </source>
</evidence>
<evidence type="ECO:0000313" key="6">
    <source>
        <dbReference type="Proteomes" id="UP000505077"/>
    </source>
</evidence>
<gene>
    <name evidence="5" type="primary">znuA</name>
    <name evidence="5" type="ORF">ZNDK_0829</name>
</gene>
<dbReference type="SUPFAM" id="SSF53807">
    <property type="entry name" value="Helical backbone' metal receptor"/>
    <property type="match status" value="1"/>
</dbReference>
<dbReference type="GO" id="GO:0046872">
    <property type="term" value="F:metal ion binding"/>
    <property type="evidence" value="ECO:0007669"/>
    <property type="project" value="InterPro"/>
</dbReference>
<dbReference type="AlphaFoldDB" id="A0A6L2R656"/>
<accession>A0A6L2R656</accession>
<evidence type="ECO:0000313" key="5">
    <source>
        <dbReference type="EMBL" id="GFH63058.1"/>
    </source>
</evidence>
<proteinExistence type="inferred from homology"/>
<evidence type="ECO:0000256" key="2">
    <source>
        <dbReference type="ARBA" id="ARBA00022448"/>
    </source>
</evidence>
<evidence type="ECO:0000256" key="3">
    <source>
        <dbReference type="ARBA" id="ARBA00022729"/>
    </source>
</evidence>
<dbReference type="Pfam" id="PF01297">
    <property type="entry name" value="ZnuA"/>
    <property type="match status" value="1"/>
</dbReference>
<name>A0A6L2R656_9BACT</name>
<sequence length="286" mass="31058">MIKKVCSLCVFFSLIATQTSPAAELRVLATTFPVYLFARNVTRNCPDVRVDLLIPAQTGCPHEYSLTPHDMQKLENAQIIVKNGLGIDSFLNAHLRAAGDQTRSIDCSADIQTLQVNPHLFAAPRKAAMMARGLAAGLAAHDPEHADAYTAAATAYIERLMAVDKRLAALGLSAQNRPVVLQHNALAYLAARAGLLVVAIIQEDEDTPPTPARLMALARVARNESAALLIGDVQYSDKMLRALSRETGVPYVRLDTAASGPDDAPIDYYETVMNANCRILERYFGQ</sequence>
<protein>
    <submittedName>
        <fullName evidence="5">Mn2+/Zn2+ ABC transporter substrate-binding protein</fullName>
    </submittedName>
</protein>
<dbReference type="PANTHER" id="PTHR42953:SF3">
    <property type="entry name" value="HIGH-AFFINITY ZINC UPTAKE SYSTEM PROTEIN ZNUA"/>
    <property type="match status" value="1"/>
</dbReference>
<comment type="caution">
    <text evidence="5">The sequence shown here is derived from an EMBL/GenBank/DDBJ whole genome shotgun (WGS) entry which is preliminary data.</text>
</comment>
<dbReference type="PANTHER" id="PTHR42953">
    <property type="entry name" value="HIGH-AFFINITY ZINC UPTAKE SYSTEM PROTEIN ZNUA-RELATED"/>
    <property type="match status" value="1"/>
</dbReference>
<dbReference type="InterPro" id="IPR006127">
    <property type="entry name" value="ZnuA-like"/>
</dbReference>
<dbReference type="EMBL" id="BLLL01000008">
    <property type="protein sequence ID" value="GFH63058.1"/>
    <property type="molecule type" value="Genomic_DNA"/>
</dbReference>
<feature type="chain" id="PRO_5026987185" evidence="4">
    <location>
        <begin position="23"/>
        <end position="286"/>
    </location>
</feature>
<keyword evidence="3 4" id="KW-0732">Signal</keyword>
<keyword evidence="2" id="KW-0813">Transport</keyword>
<comment type="similarity">
    <text evidence="1">Belongs to the bacterial solute-binding protein 9 family.</text>
</comment>
<feature type="signal peptide" evidence="4">
    <location>
        <begin position="1"/>
        <end position="22"/>
    </location>
</feature>
<organism evidence="5 6">
    <name type="scientific">Candidatus Desulfovibrio kirbyi</name>
    <dbReference type="NCBI Taxonomy" id="2696086"/>
    <lineage>
        <taxon>Bacteria</taxon>
        <taxon>Pseudomonadati</taxon>
        <taxon>Thermodesulfobacteriota</taxon>
        <taxon>Desulfovibrionia</taxon>
        <taxon>Desulfovibrionales</taxon>
        <taxon>Desulfovibrionaceae</taxon>
        <taxon>Desulfovibrio</taxon>
    </lineage>
</organism>
<reference evidence="5 6" key="1">
    <citation type="journal article" date="2020" name="ISME J.">
        <title>Parallel Reductive Genome Evolution in Desulfovibrio Ectosymbionts Independently Acquired by Trichonympha Protists in the Termite Gut.</title>
        <authorList>
            <person name="Takeuchi M."/>
            <person name="Kuwahara H."/>
            <person name="Murakami T."/>
            <person name="Takahashi K."/>
            <person name="Kajitani R."/>
            <person name="Toyoda A."/>
            <person name="Itoh T."/>
            <person name="Ohkuma M."/>
            <person name="Hongoh Y."/>
        </authorList>
    </citation>
    <scope>NUCLEOTIDE SEQUENCE [LARGE SCALE GENOMIC DNA]</scope>
    <source>
        <strain evidence="5">ZnDsv-02</strain>
    </source>
</reference>
<dbReference type="GO" id="GO:0030001">
    <property type="term" value="P:metal ion transport"/>
    <property type="evidence" value="ECO:0007669"/>
    <property type="project" value="InterPro"/>
</dbReference>
<dbReference type="InterPro" id="IPR050492">
    <property type="entry name" value="Bact_metal-bind_prot9"/>
</dbReference>
<dbReference type="Gene3D" id="3.40.50.1980">
    <property type="entry name" value="Nitrogenase molybdenum iron protein domain"/>
    <property type="match status" value="2"/>
</dbReference>